<dbReference type="InterPro" id="IPR029058">
    <property type="entry name" value="AB_hydrolase_fold"/>
</dbReference>
<gene>
    <name evidence="4" type="ORF">J421_0212</name>
</gene>
<dbReference type="Proteomes" id="UP000019151">
    <property type="component" value="Chromosome"/>
</dbReference>
<dbReference type="SUPFAM" id="SSF53474">
    <property type="entry name" value="alpha/beta-Hydrolases"/>
    <property type="match status" value="1"/>
</dbReference>
<dbReference type="OrthoDB" id="24847at2"/>
<keyword evidence="5" id="KW-1185">Reference proteome</keyword>
<reference evidence="4 5" key="1">
    <citation type="journal article" date="2014" name="Genome Announc.">
        <title>Genome Sequence and Methylome of Soil Bacterium Gemmatirosa kalamazoonensis KBS708T, a Member of the Rarely Cultivated Gemmatimonadetes Phylum.</title>
        <authorList>
            <person name="Debruyn J.M."/>
            <person name="Radosevich M."/>
            <person name="Wommack K.E."/>
            <person name="Polson S.W."/>
            <person name="Hauser L.J."/>
            <person name="Fawaz M.N."/>
            <person name="Korlach J."/>
            <person name="Tsai Y.C."/>
        </authorList>
    </citation>
    <scope>NUCLEOTIDE SEQUENCE [LARGE SCALE GENOMIC DNA]</scope>
    <source>
        <strain evidence="4 5">KBS708</strain>
    </source>
</reference>
<evidence type="ECO:0000313" key="4">
    <source>
        <dbReference type="EMBL" id="AHG87749.1"/>
    </source>
</evidence>
<dbReference type="EMBL" id="CP007128">
    <property type="protein sequence ID" value="AHG87749.1"/>
    <property type="molecule type" value="Genomic_DNA"/>
</dbReference>
<protein>
    <submittedName>
        <fullName evidence="4">Esterase/lipase/thioesterase, putative</fullName>
    </submittedName>
</protein>
<feature type="domain" description="BD-FAE-like" evidence="3">
    <location>
        <begin position="162"/>
        <end position="342"/>
    </location>
</feature>
<keyword evidence="2" id="KW-0472">Membrane</keyword>
<dbReference type="Gene3D" id="3.40.50.1820">
    <property type="entry name" value="alpha/beta hydrolase"/>
    <property type="match status" value="1"/>
</dbReference>
<name>W0R9I3_9BACT</name>
<evidence type="ECO:0000313" key="5">
    <source>
        <dbReference type="Proteomes" id="UP000019151"/>
    </source>
</evidence>
<dbReference type="AlphaFoldDB" id="W0R9I3"/>
<dbReference type="PANTHER" id="PTHR48081:SF6">
    <property type="entry name" value="PEPTIDASE S9 PROLYL OLIGOPEPTIDASE CATALYTIC DOMAIN-CONTAINING PROTEIN"/>
    <property type="match status" value="1"/>
</dbReference>
<feature type="transmembrane region" description="Helical" evidence="2">
    <location>
        <begin position="42"/>
        <end position="61"/>
    </location>
</feature>
<dbReference type="Pfam" id="PF20434">
    <property type="entry name" value="BD-FAE"/>
    <property type="match status" value="1"/>
</dbReference>
<dbReference type="InterPro" id="IPR049492">
    <property type="entry name" value="BD-FAE-like_dom"/>
</dbReference>
<dbReference type="PANTHER" id="PTHR48081">
    <property type="entry name" value="AB HYDROLASE SUPERFAMILY PROTEIN C4A8.06C"/>
    <property type="match status" value="1"/>
</dbReference>
<dbReference type="InParanoid" id="W0R9I3"/>
<feature type="transmembrane region" description="Helical" evidence="2">
    <location>
        <begin position="68"/>
        <end position="89"/>
    </location>
</feature>
<evidence type="ECO:0000259" key="3">
    <source>
        <dbReference type="Pfam" id="PF20434"/>
    </source>
</evidence>
<organism evidence="4 5">
    <name type="scientific">Gemmatirosa kalamazoonensis</name>
    <dbReference type="NCBI Taxonomy" id="861299"/>
    <lineage>
        <taxon>Bacteria</taxon>
        <taxon>Pseudomonadati</taxon>
        <taxon>Gemmatimonadota</taxon>
        <taxon>Gemmatimonadia</taxon>
        <taxon>Gemmatimonadales</taxon>
        <taxon>Gemmatimonadaceae</taxon>
        <taxon>Gemmatirosa</taxon>
    </lineage>
</organism>
<dbReference type="KEGG" id="gba:J421_0212"/>
<keyword evidence="1" id="KW-0378">Hydrolase</keyword>
<dbReference type="STRING" id="861299.J421_0212"/>
<dbReference type="HOGENOM" id="CLU_057840_0_0_0"/>
<dbReference type="RefSeq" id="WP_025409305.1">
    <property type="nucleotide sequence ID" value="NZ_CP007128.1"/>
</dbReference>
<keyword evidence="2" id="KW-1133">Transmembrane helix</keyword>
<dbReference type="eggNOG" id="COG0657">
    <property type="taxonomic scope" value="Bacteria"/>
</dbReference>
<accession>W0R9I3</accession>
<evidence type="ECO:0000256" key="1">
    <source>
        <dbReference type="ARBA" id="ARBA00022801"/>
    </source>
</evidence>
<proteinExistence type="predicted"/>
<keyword evidence="2" id="KW-0812">Transmembrane</keyword>
<dbReference type="InterPro" id="IPR050300">
    <property type="entry name" value="GDXG_lipolytic_enzyme"/>
</dbReference>
<sequence>MRLRRSIAILLVALPLAATLVPLVLPPWRFGLVVLRIATAEVGPLLSLLALMLGGVAIALLRDARHRWLLTVPVLAAAVLGLVPAATAFRAGAAGMAAVDGLELRRPRPADGSAVHPVLPPRRLLLGAVRGLPAPTGVTERVVHYAAVDGSPLALRLYRAAGGAPRPTVVVLYGGAWRNGDAAQGAPIQRWIAANGYTVVALDYRHAPAHPYPAALDDVRRGLALVRDSAAAWGVDTARVALLGRSSGGHLATRTAWGPVAPPLTIRGTVSFYAPFDLARGYVDPPSPDPIGVRAVLRDFLGGAPDAVPDRYRDASPKTWVRAGLPPALLVYAGHDHLVKPAFGRAAAAALRRAGVPVVYVEVPWAEHGFDLADGGPEGTAVLGVVLRFLQRVL</sequence>
<evidence type="ECO:0000256" key="2">
    <source>
        <dbReference type="SAM" id="Phobius"/>
    </source>
</evidence>
<dbReference type="GO" id="GO:0016787">
    <property type="term" value="F:hydrolase activity"/>
    <property type="evidence" value="ECO:0007669"/>
    <property type="project" value="UniProtKB-KW"/>
</dbReference>